<reference evidence="9 10" key="1">
    <citation type="submission" date="2019-03" db="EMBL/GenBank/DDBJ databases">
        <title>Genomic Encyclopedia of Type Strains, Phase IV (KMG-IV): sequencing the most valuable type-strain genomes for metagenomic binning, comparative biology and taxonomic classification.</title>
        <authorList>
            <person name="Goeker M."/>
        </authorList>
    </citation>
    <scope>NUCLEOTIDE SEQUENCE [LARGE SCALE GENOMIC DNA]</scope>
    <source>
        <strain evidence="9 10">DSM 1709</strain>
    </source>
</reference>
<feature type="region of interest" description="Disordered" evidence="5">
    <location>
        <begin position="415"/>
        <end position="449"/>
    </location>
</feature>
<dbReference type="InterPro" id="IPR003660">
    <property type="entry name" value="HAMP_dom"/>
</dbReference>
<sequence>MTRPSSTSRRGSIARRVSLAGGLGLALALGAAAALQSGVTVRNANEANAERFGERAQAVADMAEAFDGAARTMADKLYGAFAADLAGPYALAGETLTAQGQALNAQFSQVDRFAELTGGVATVFAAQGDDFVRITTSLKKEDGSRAVGTPLGTQHPAYAALKAGGSYVGPAQLFGKPYMARYEALRDAEGRVVGVLFVGFDQSAYRAALRRLAGEARFAETGGIVIVDPKGGKPEDAVFVAHPKAAGAKVLETVPAAAPLLAALPGAEATQRLPSPGLVDADSGDTWVVARAVPSTGWVVLAEVSQGHAMAATWAALRPFWLLLALVAAGLAATLFLVLRRWVAEPLRDLAHAVEAVAAGDLTRHVESERDDEVGELIRDVEAMRLRLGSTLSQVRQSAESIDTASGEIAAGNADLSQRTEQTAGSLQQTASSVGQLAGSARHSADAASQARELAGAAAGTARRGGEVVGQVVATMDEINASSRRIGDIIGTIDGIAFQTNILALNAAVEAARAGEQGRGFAVVAGEVRSLAQRAAEAAREIKALIGNSVEKVENGSRLVADAGSTMAEIVASVERVSATIAEISAATAEQHGEIGSINDSVATLDRMTQQNAALVEQSAAASESLREQARQLSQAVAAFRVNTT</sequence>
<dbReference type="PANTHER" id="PTHR43531">
    <property type="entry name" value="PROTEIN ICFG"/>
    <property type="match status" value="1"/>
</dbReference>
<organism evidence="9 10">
    <name type="scientific">Rubrivivax gelatinosus</name>
    <name type="common">Rhodocyclus gelatinosus</name>
    <name type="synonym">Rhodopseudomonas gelatinosa</name>
    <dbReference type="NCBI Taxonomy" id="28068"/>
    <lineage>
        <taxon>Bacteria</taxon>
        <taxon>Pseudomonadati</taxon>
        <taxon>Pseudomonadota</taxon>
        <taxon>Betaproteobacteria</taxon>
        <taxon>Burkholderiales</taxon>
        <taxon>Sphaerotilaceae</taxon>
        <taxon>Rubrivivax</taxon>
    </lineage>
</organism>
<evidence type="ECO:0000256" key="6">
    <source>
        <dbReference type="SAM" id="Phobius"/>
    </source>
</evidence>
<dbReference type="Pfam" id="PF00015">
    <property type="entry name" value="MCPsignal"/>
    <property type="match status" value="1"/>
</dbReference>
<keyword evidence="6" id="KW-0472">Membrane</keyword>
<dbReference type="GO" id="GO:0007165">
    <property type="term" value="P:signal transduction"/>
    <property type="evidence" value="ECO:0007669"/>
    <property type="project" value="UniProtKB-KW"/>
</dbReference>
<dbReference type="GeneID" id="99683694"/>
<evidence type="ECO:0000313" key="9">
    <source>
        <dbReference type="EMBL" id="TCO98375.1"/>
    </source>
</evidence>
<protein>
    <submittedName>
        <fullName evidence="9">Methyl-accepting chemotaxis protein-2 (Aspartate sensor receptor)</fullName>
    </submittedName>
</protein>
<evidence type="ECO:0000256" key="5">
    <source>
        <dbReference type="SAM" id="MobiDB-lite"/>
    </source>
</evidence>
<dbReference type="InterPro" id="IPR033462">
    <property type="entry name" value="Cache_3-Cache_2"/>
</dbReference>
<dbReference type="InterPro" id="IPR004090">
    <property type="entry name" value="Chemotax_Me-accpt_rcpt"/>
</dbReference>
<dbReference type="InterPro" id="IPR004089">
    <property type="entry name" value="MCPsignal_dom"/>
</dbReference>
<dbReference type="CDD" id="cd11386">
    <property type="entry name" value="MCP_signal"/>
    <property type="match status" value="1"/>
</dbReference>
<evidence type="ECO:0000259" key="7">
    <source>
        <dbReference type="PROSITE" id="PS50111"/>
    </source>
</evidence>
<proteinExistence type="inferred from homology"/>
<keyword evidence="9" id="KW-0675">Receptor</keyword>
<dbReference type="Proteomes" id="UP000295106">
    <property type="component" value="Unassembled WGS sequence"/>
</dbReference>
<dbReference type="GO" id="GO:0005886">
    <property type="term" value="C:plasma membrane"/>
    <property type="evidence" value="ECO:0007669"/>
    <property type="project" value="TreeGrafter"/>
</dbReference>
<evidence type="ECO:0000256" key="2">
    <source>
        <dbReference type="ARBA" id="ARBA00022481"/>
    </source>
</evidence>
<dbReference type="SMART" id="SM00283">
    <property type="entry name" value="MA"/>
    <property type="match status" value="1"/>
</dbReference>
<dbReference type="GO" id="GO:0004888">
    <property type="term" value="F:transmembrane signaling receptor activity"/>
    <property type="evidence" value="ECO:0007669"/>
    <property type="project" value="InterPro"/>
</dbReference>
<dbReference type="InterPro" id="IPR006311">
    <property type="entry name" value="TAT_signal"/>
</dbReference>
<dbReference type="PRINTS" id="PR00260">
    <property type="entry name" value="CHEMTRNSDUCR"/>
</dbReference>
<accession>A0A4R2M7L4</accession>
<comment type="subcellular location">
    <subcellularLocation>
        <location evidence="1">Membrane</location>
    </subcellularLocation>
</comment>
<dbReference type="SUPFAM" id="SSF103190">
    <property type="entry name" value="Sensory domain-like"/>
    <property type="match status" value="1"/>
</dbReference>
<dbReference type="Pfam" id="PF00672">
    <property type="entry name" value="HAMP"/>
    <property type="match status" value="1"/>
</dbReference>
<dbReference type="PROSITE" id="PS50885">
    <property type="entry name" value="HAMP"/>
    <property type="match status" value="1"/>
</dbReference>
<comment type="similarity">
    <text evidence="3">Belongs to the methyl-accepting chemotaxis (MCP) protein family.</text>
</comment>
<feature type="transmembrane region" description="Helical" evidence="6">
    <location>
        <begin position="320"/>
        <end position="339"/>
    </location>
</feature>
<dbReference type="Pfam" id="PF17201">
    <property type="entry name" value="Cache_3-Cache_2"/>
    <property type="match status" value="1"/>
</dbReference>
<dbReference type="PROSITE" id="PS50111">
    <property type="entry name" value="CHEMOTAXIS_TRANSDUC_2"/>
    <property type="match status" value="1"/>
</dbReference>
<dbReference type="Gene3D" id="1.10.287.950">
    <property type="entry name" value="Methyl-accepting chemotaxis protein"/>
    <property type="match status" value="1"/>
</dbReference>
<dbReference type="PROSITE" id="PS51318">
    <property type="entry name" value="TAT"/>
    <property type="match status" value="1"/>
</dbReference>
<evidence type="ECO:0000313" key="10">
    <source>
        <dbReference type="Proteomes" id="UP000295106"/>
    </source>
</evidence>
<feature type="domain" description="HAMP" evidence="8">
    <location>
        <begin position="341"/>
        <end position="393"/>
    </location>
</feature>
<feature type="compositionally biased region" description="Polar residues" evidence="5">
    <location>
        <begin position="415"/>
        <end position="435"/>
    </location>
</feature>
<keyword evidence="6" id="KW-1133">Transmembrane helix</keyword>
<evidence type="ECO:0000259" key="8">
    <source>
        <dbReference type="PROSITE" id="PS50885"/>
    </source>
</evidence>
<gene>
    <name evidence="9" type="ORF">EV684_11720</name>
</gene>
<dbReference type="FunFam" id="1.10.287.950:FF:000001">
    <property type="entry name" value="Methyl-accepting chemotaxis sensory transducer"/>
    <property type="match status" value="1"/>
</dbReference>
<feature type="domain" description="Methyl-accepting transducer" evidence="7">
    <location>
        <begin position="398"/>
        <end position="627"/>
    </location>
</feature>
<dbReference type="OrthoDB" id="9763018at2"/>
<dbReference type="SUPFAM" id="SSF58104">
    <property type="entry name" value="Methyl-accepting chemotaxis protein (MCP) signaling domain"/>
    <property type="match status" value="1"/>
</dbReference>
<dbReference type="AlphaFoldDB" id="A0A4R2M7L4"/>
<evidence type="ECO:0000256" key="1">
    <source>
        <dbReference type="ARBA" id="ARBA00004370"/>
    </source>
</evidence>
<dbReference type="RefSeq" id="WP_132649404.1">
    <property type="nucleotide sequence ID" value="NZ_CP181386.1"/>
</dbReference>
<dbReference type="EMBL" id="SLXD01000017">
    <property type="protein sequence ID" value="TCO98375.1"/>
    <property type="molecule type" value="Genomic_DNA"/>
</dbReference>
<dbReference type="InterPro" id="IPR029151">
    <property type="entry name" value="Sensor-like_sf"/>
</dbReference>
<evidence type="ECO:0000256" key="4">
    <source>
        <dbReference type="PROSITE-ProRule" id="PRU00284"/>
    </source>
</evidence>
<dbReference type="CDD" id="cd06225">
    <property type="entry name" value="HAMP"/>
    <property type="match status" value="1"/>
</dbReference>
<evidence type="ECO:0000256" key="3">
    <source>
        <dbReference type="ARBA" id="ARBA00029447"/>
    </source>
</evidence>
<keyword evidence="4" id="KW-0807">Transducer</keyword>
<keyword evidence="2" id="KW-0488">Methylation</keyword>
<dbReference type="PANTHER" id="PTHR43531:SF14">
    <property type="entry name" value="METHYL-ACCEPTING CHEMOTAXIS PROTEIN I-RELATED"/>
    <property type="match status" value="1"/>
</dbReference>
<dbReference type="InterPro" id="IPR051310">
    <property type="entry name" value="MCP_chemotaxis"/>
</dbReference>
<dbReference type="GO" id="GO:0006935">
    <property type="term" value="P:chemotaxis"/>
    <property type="evidence" value="ECO:0007669"/>
    <property type="project" value="InterPro"/>
</dbReference>
<keyword evidence="6" id="KW-0812">Transmembrane</keyword>
<dbReference type="SMART" id="SM00304">
    <property type="entry name" value="HAMP"/>
    <property type="match status" value="1"/>
</dbReference>
<comment type="caution">
    <text evidence="9">The sequence shown here is derived from an EMBL/GenBank/DDBJ whole genome shotgun (WGS) entry which is preliminary data.</text>
</comment>
<name>A0A4R2M7L4_RUBGE</name>